<evidence type="ECO:0000259" key="10">
    <source>
        <dbReference type="PROSITE" id="PS50972"/>
    </source>
</evidence>
<dbReference type="InterPro" id="IPR000489">
    <property type="entry name" value="Pterin-binding_dom"/>
</dbReference>
<comment type="catalytic activity">
    <reaction evidence="1">
        <text>(7,8-dihydropterin-6-yl)methyl diphosphate + 4-aminobenzoate = 7,8-dihydropteroate + diphosphate</text>
        <dbReference type="Rhea" id="RHEA:19949"/>
        <dbReference type="ChEBI" id="CHEBI:17836"/>
        <dbReference type="ChEBI" id="CHEBI:17839"/>
        <dbReference type="ChEBI" id="CHEBI:33019"/>
        <dbReference type="ChEBI" id="CHEBI:72950"/>
        <dbReference type="EC" id="2.5.1.15"/>
    </reaction>
</comment>
<keyword evidence="7 9" id="KW-0460">Magnesium</keyword>
<evidence type="ECO:0000256" key="4">
    <source>
        <dbReference type="ARBA" id="ARBA00012458"/>
    </source>
</evidence>
<dbReference type="PROSITE" id="PS00792">
    <property type="entry name" value="DHPS_1"/>
    <property type="match status" value="1"/>
</dbReference>
<dbReference type="PROSITE" id="PS50972">
    <property type="entry name" value="PTERIN_BINDING"/>
    <property type="match status" value="1"/>
</dbReference>
<dbReference type="NCBIfam" id="TIGR01496">
    <property type="entry name" value="DHPS"/>
    <property type="match status" value="1"/>
</dbReference>
<organism evidence="11 12">
    <name type="scientific">Pseudohongiella nitratireducens</name>
    <dbReference type="NCBI Taxonomy" id="1768907"/>
    <lineage>
        <taxon>Bacteria</taxon>
        <taxon>Pseudomonadati</taxon>
        <taxon>Pseudomonadota</taxon>
        <taxon>Gammaproteobacteria</taxon>
        <taxon>Pseudomonadales</taxon>
        <taxon>Pseudohongiellaceae</taxon>
        <taxon>Pseudohongiella</taxon>
    </lineage>
</organism>
<sequence length="318" mass="33525">MSTEQARDTGMDSHRSFSGDISAAQRLWCAGQWLELKQPKIMGVLNVTPDSFSDGGRYRSPSFPSQSDFRISLDRALASAEQMIRDGAALIDVGGESTRPGAEPVSEQEELDRVVPVVEAISKQLGALVSVDTSTAAVIREAARAGAGMINDVRALQRPGALGAVADSDMAVCLMHMQGQPESMQDAPLYDSVTDEVIGFLEGRVAACVEAGIAAERICLDPGFGFGKTVAHNYELLSALPGIKQLGLPLLIGLSRKSMIGAVTGRDVSERLAGSLSGASLAMWLGADIIRVHDVAATVDCAKVVTALRENAVSFNPI</sequence>
<comment type="pathway">
    <text evidence="3 9">Cofactor biosynthesis; tetrahydrofolate biosynthesis; 7,8-dihydrofolate from 2-amino-4-hydroxy-6-hydroxymethyl-7,8-dihydropteridine diphosphate and 4-aminobenzoate: step 1/2.</text>
</comment>
<comment type="similarity">
    <text evidence="9">Belongs to the DHPS family.</text>
</comment>
<keyword evidence="5 9" id="KW-0808">Transferase</keyword>
<dbReference type="Gene3D" id="3.20.20.20">
    <property type="entry name" value="Dihydropteroate synthase-like"/>
    <property type="match status" value="1"/>
</dbReference>
<keyword evidence="6 9" id="KW-0479">Metal-binding</keyword>
<reference evidence="11" key="2">
    <citation type="submission" date="2020-09" db="EMBL/GenBank/DDBJ databases">
        <authorList>
            <person name="Sun Q."/>
            <person name="Zhou Y."/>
        </authorList>
    </citation>
    <scope>NUCLEOTIDE SEQUENCE</scope>
    <source>
        <strain evidence="11">CGMCC 1.15425</strain>
    </source>
</reference>
<keyword evidence="12" id="KW-1185">Reference proteome</keyword>
<dbReference type="Pfam" id="PF00809">
    <property type="entry name" value="Pterin_bind"/>
    <property type="match status" value="1"/>
</dbReference>
<dbReference type="InterPro" id="IPR045031">
    <property type="entry name" value="DHP_synth-like"/>
</dbReference>
<evidence type="ECO:0000256" key="1">
    <source>
        <dbReference type="ARBA" id="ARBA00000012"/>
    </source>
</evidence>
<evidence type="ECO:0000256" key="6">
    <source>
        <dbReference type="ARBA" id="ARBA00022723"/>
    </source>
</evidence>
<dbReference type="GO" id="GO:0005829">
    <property type="term" value="C:cytosol"/>
    <property type="evidence" value="ECO:0007669"/>
    <property type="project" value="TreeGrafter"/>
</dbReference>
<evidence type="ECO:0000256" key="2">
    <source>
        <dbReference type="ARBA" id="ARBA00001946"/>
    </source>
</evidence>
<comment type="caution">
    <text evidence="11">The sequence shown here is derived from an EMBL/GenBank/DDBJ whole genome shotgun (WGS) entry which is preliminary data.</text>
</comment>
<dbReference type="GO" id="GO:0004156">
    <property type="term" value="F:dihydropteroate synthase activity"/>
    <property type="evidence" value="ECO:0007669"/>
    <property type="project" value="UniProtKB-EC"/>
</dbReference>
<dbReference type="AlphaFoldDB" id="A0A916QKA6"/>
<dbReference type="InterPro" id="IPR006390">
    <property type="entry name" value="DHP_synth_dom"/>
</dbReference>
<gene>
    <name evidence="11" type="primary">folP</name>
    <name evidence="11" type="ORF">GCM10011403_18270</name>
</gene>
<proteinExistence type="inferred from homology"/>
<name>A0A916QKA6_9GAMM</name>
<keyword evidence="8 9" id="KW-0289">Folate biosynthesis</keyword>
<dbReference type="CDD" id="cd00739">
    <property type="entry name" value="DHPS"/>
    <property type="match status" value="1"/>
</dbReference>
<evidence type="ECO:0000256" key="8">
    <source>
        <dbReference type="ARBA" id="ARBA00022909"/>
    </source>
</evidence>
<dbReference type="Proteomes" id="UP000627715">
    <property type="component" value="Unassembled WGS sequence"/>
</dbReference>
<evidence type="ECO:0000256" key="7">
    <source>
        <dbReference type="ARBA" id="ARBA00022842"/>
    </source>
</evidence>
<feature type="domain" description="Pterin-binding" evidence="10">
    <location>
        <begin position="39"/>
        <end position="303"/>
    </location>
</feature>
<evidence type="ECO:0000256" key="9">
    <source>
        <dbReference type="RuleBase" id="RU361205"/>
    </source>
</evidence>
<evidence type="ECO:0000313" key="12">
    <source>
        <dbReference type="Proteomes" id="UP000627715"/>
    </source>
</evidence>
<dbReference type="GO" id="GO:0046656">
    <property type="term" value="P:folic acid biosynthetic process"/>
    <property type="evidence" value="ECO:0007669"/>
    <property type="project" value="UniProtKB-KW"/>
</dbReference>
<evidence type="ECO:0000313" key="11">
    <source>
        <dbReference type="EMBL" id="GFZ75904.1"/>
    </source>
</evidence>
<dbReference type="PANTHER" id="PTHR20941:SF1">
    <property type="entry name" value="FOLIC ACID SYNTHESIS PROTEIN FOL1"/>
    <property type="match status" value="1"/>
</dbReference>
<accession>A0A916QKA6</accession>
<dbReference type="SUPFAM" id="SSF51717">
    <property type="entry name" value="Dihydropteroate synthetase-like"/>
    <property type="match status" value="1"/>
</dbReference>
<reference evidence="11" key="1">
    <citation type="journal article" date="2014" name="Int. J. Syst. Evol. Microbiol.">
        <title>Complete genome sequence of Corynebacterium casei LMG S-19264T (=DSM 44701T), isolated from a smear-ripened cheese.</title>
        <authorList>
            <consortium name="US DOE Joint Genome Institute (JGI-PGF)"/>
            <person name="Walter F."/>
            <person name="Albersmeier A."/>
            <person name="Kalinowski J."/>
            <person name="Ruckert C."/>
        </authorList>
    </citation>
    <scope>NUCLEOTIDE SEQUENCE</scope>
    <source>
        <strain evidence="11">CGMCC 1.15425</strain>
    </source>
</reference>
<dbReference type="GO" id="GO:0046872">
    <property type="term" value="F:metal ion binding"/>
    <property type="evidence" value="ECO:0007669"/>
    <property type="project" value="UniProtKB-KW"/>
</dbReference>
<dbReference type="PROSITE" id="PS00793">
    <property type="entry name" value="DHPS_2"/>
    <property type="match status" value="1"/>
</dbReference>
<comment type="cofactor">
    <cofactor evidence="2 9">
        <name>Mg(2+)</name>
        <dbReference type="ChEBI" id="CHEBI:18420"/>
    </cofactor>
</comment>
<dbReference type="EC" id="2.5.1.15" evidence="4 9"/>
<comment type="function">
    <text evidence="9">Catalyzes the condensation of para-aminobenzoate (pABA) with 6-hydroxymethyl-7,8-dihydropterin diphosphate (DHPt-PP) to form 7,8-dihydropteroate (H2Pte), the immediate precursor of folate derivatives.</text>
</comment>
<dbReference type="PANTHER" id="PTHR20941">
    <property type="entry name" value="FOLATE SYNTHESIS PROTEINS"/>
    <property type="match status" value="1"/>
</dbReference>
<evidence type="ECO:0000256" key="5">
    <source>
        <dbReference type="ARBA" id="ARBA00022679"/>
    </source>
</evidence>
<evidence type="ECO:0000256" key="3">
    <source>
        <dbReference type="ARBA" id="ARBA00004763"/>
    </source>
</evidence>
<protein>
    <recommendedName>
        <fullName evidence="4 9">Dihydropteroate synthase</fullName>
        <shortName evidence="9">DHPS</shortName>
        <ecNumber evidence="4 9">2.5.1.15</ecNumber>
    </recommendedName>
    <alternativeName>
        <fullName evidence="9">Dihydropteroate pyrophosphorylase</fullName>
    </alternativeName>
</protein>
<dbReference type="EMBL" id="BMIY01000007">
    <property type="protein sequence ID" value="GFZ75904.1"/>
    <property type="molecule type" value="Genomic_DNA"/>
</dbReference>
<dbReference type="InterPro" id="IPR011005">
    <property type="entry name" value="Dihydropteroate_synth-like_sf"/>
</dbReference>
<dbReference type="GO" id="GO:0046654">
    <property type="term" value="P:tetrahydrofolate biosynthetic process"/>
    <property type="evidence" value="ECO:0007669"/>
    <property type="project" value="TreeGrafter"/>
</dbReference>